<organism evidence="1 2">
    <name type="scientific">Ruminiclostridium hungatei</name>
    <name type="common">Clostridium hungatei</name>
    <dbReference type="NCBI Taxonomy" id="48256"/>
    <lineage>
        <taxon>Bacteria</taxon>
        <taxon>Bacillati</taxon>
        <taxon>Bacillota</taxon>
        <taxon>Clostridia</taxon>
        <taxon>Eubacteriales</taxon>
        <taxon>Oscillospiraceae</taxon>
        <taxon>Ruminiclostridium</taxon>
    </lineage>
</organism>
<dbReference type="STRING" id="48256.CLHUN_42800"/>
<proteinExistence type="predicted"/>
<sequence length="234" mass="25620">MVASKINIGTGIGTISQETNKSILTKEQASKLIGKEYPVIGIVPNRYTENEITKLPETVTYKSGGNTYTYRLAQDYTVVMGVPISYGIMVNVNGKSVLSNVYSYQLFETDLPKMDIGVIFIGPMNKGTASVTVKYGDEAVSVYRGGSNFTIKPKEIKIDNATGLVKDTHGISLDVNPNAVSKFGGAYKIDSLPEGLKIIQRGTRTEHFEIVPTKPMTVDRFQELLNKIKTSPVK</sequence>
<dbReference type="EMBL" id="MZGX01000058">
    <property type="protein sequence ID" value="OPX41848.1"/>
    <property type="molecule type" value="Genomic_DNA"/>
</dbReference>
<keyword evidence="2" id="KW-1185">Reference proteome</keyword>
<evidence type="ECO:0000313" key="2">
    <source>
        <dbReference type="Proteomes" id="UP000191554"/>
    </source>
</evidence>
<evidence type="ECO:0000313" key="1">
    <source>
        <dbReference type="EMBL" id="OPX41848.1"/>
    </source>
</evidence>
<gene>
    <name evidence="1" type="ORF">CLHUN_42800</name>
</gene>
<dbReference type="AlphaFoldDB" id="A0A1V4SDC7"/>
<dbReference type="Proteomes" id="UP000191554">
    <property type="component" value="Unassembled WGS sequence"/>
</dbReference>
<accession>A0A1V4SDC7</accession>
<reference evidence="1 2" key="1">
    <citation type="submission" date="2017-03" db="EMBL/GenBank/DDBJ databases">
        <title>Genome sequence of Clostridium hungatei DSM 14427.</title>
        <authorList>
            <person name="Poehlein A."/>
            <person name="Daniel R."/>
        </authorList>
    </citation>
    <scope>NUCLEOTIDE SEQUENCE [LARGE SCALE GENOMIC DNA]</scope>
    <source>
        <strain evidence="1 2">DSM 14427</strain>
    </source>
</reference>
<protein>
    <submittedName>
        <fullName evidence="1">Uncharacterized protein</fullName>
    </submittedName>
</protein>
<name>A0A1V4SDC7_RUMHU</name>
<comment type="caution">
    <text evidence="1">The sequence shown here is derived from an EMBL/GenBank/DDBJ whole genome shotgun (WGS) entry which is preliminary data.</text>
</comment>